<dbReference type="CDD" id="cd07438">
    <property type="entry name" value="PHP_HisPPase_AMP"/>
    <property type="match status" value="1"/>
</dbReference>
<dbReference type="PANTHER" id="PTHR42924:SF3">
    <property type="entry name" value="POLYMERASE_HISTIDINOL PHOSPHATASE N-TERMINAL DOMAIN-CONTAINING PROTEIN"/>
    <property type="match status" value="1"/>
</dbReference>
<evidence type="ECO:0000259" key="1">
    <source>
        <dbReference type="SMART" id="SM00481"/>
    </source>
</evidence>
<dbReference type="Gene3D" id="1.10.150.650">
    <property type="match status" value="1"/>
</dbReference>
<dbReference type="SUPFAM" id="SSF89550">
    <property type="entry name" value="PHP domain-like"/>
    <property type="match status" value="1"/>
</dbReference>
<dbReference type="GO" id="GO:0004534">
    <property type="term" value="F:5'-3' RNA exonuclease activity"/>
    <property type="evidence" value="ECO:0007669"/>
    <property type="project" value="TreeGrafter"/>
</dbReference>
<dbReference type="Pfam" id="PF02811">
    <property type="entry name" value="PHP"/>
    <property type="match status" value="1"/>
</dbReference>
<dbReference type="GO" id="GO:0035312">
    <property type="term" value="F:5'-3' DNA exonuclease activity"/>
    <property type="evidence" value="ECO:0007669"/>
    <property type="project" value="TreeGrafter"/>
</dbReference>
<feature type="domain" description="Polymerase/histidinol phosphatase N-terminal" evidence="1">
    <location>
        <begin position="5"/>
        <end position="70"/>
    </location>
</feature>
<accession>A0A7G5BTJ1</accession>
<dbReference type="InterPro" id="IPR003141">
    <property type="entry name" value="Pol/His_phosphatase_N"/>
</dbReference>
<dbReference type="EMBL" id="CP041969">
    <property type="protein sequence ID" value="QMV40275.1"/>
    <property type="molecule type" value="Genomic_DNA"/>
</dbReference>
<name>A0A7G5BTJ1_9BACL</name>
<evidence type="ECO:0000313" key="3">
    <source>
        <dbReference type="Proteomes" id="UP000515679"/>
    </source>
</evidence>
<dbReference type="SMART" id="SM00481">
    <property type="entry name" value="POLIIIAc"/>
    <property type="match status" value="1"/>
</dbReference>
<dbReference type="InterPro" id="IPR016195">
    <property type="entry name" value="Pol/histidinol_Pase-like"/>
</dbReference>
<organism evidence="2 3">
    <name type="scientific">Cohnella cholangitidis</name>
    <dbReference type="NCBI Taxonomy" id="2598458"/>
    <lineage>
        <taxon>Bacteria</taxon>
        <taxon>Bacillati</taxon>
        <taxon>Bacillota</taxon>
        <taxon>Bacilli</taxon>
        <taxon>Bacillales</taxon>
        <taxon>Paenibacillaceae</taxon>
        <taxon>Cohnella</taxon>
    </lineage>
</organism>
<dbReference type="KEGG" id="cchl:FPL14_02965"/>
<dbReference type="Gene3D" id="3.20.20.140">
    <property type="entry name" value="Metal-dependent hydrolases"/>
    <property type="match status" value="1"/>
</dbReference>
<sequence>MIAKADLHTHTTASDGMFRPAENVRLAKEAGLSALAITDHDTIAGVEEALAAGREYGITVIPGMELSTSADGKDIHILGYGISTEDSVLLSRLQAQRNVRNRRNEEILNKLAELNMHVSLEELEAAAGKSRLEDGSIGRPHIAQVLVDKGYVADKREAFERLLGEGKPAYASLTRIAPTEAIRWIHEAGGIAIIAHPGLYGDDDLVLTLLDSGADGLEAFHSDHDERMEQRYAEWAENRGKLVTGGSDFHGVKDGVAFHGDIGNRTVDASIVDKLLRNG</sequence>
<reference evidence="2 3" key="1">
    <citation type="submission" date="2019-07" db="EMBL/GenBank/DDBJ databases">
        <authorList>
            <person name="Kim J.K."/>
            <person name="Cheong H.-M."/>
            <person name="Choi Y."/>
            <person name="Hwang K.J."/>
            <person name="Lee S."/>
            <person name="Choi C."/>
        </authorList>
    </citation>
    <scope>NUCLEOTIDE SEQUENCE [LARGE SCALE GENOMIC DNA]</scope>
    <source>
        <strain evidence="2 3">KS 22</strain>
    </source>
</reference>
<evidence type="ECO:0000313" key="2">
    <source>
        <dbReference type="EMBL" id="QMV40275.1"/>
    </source>
</evidence>
<dbReference type="Proteomes" id="UP000515679">
    <property type="component" value="Chromosome"/>
</dbReference>
<proteinExistence type="predicted"/>
<dbReference type="AlphaFoldDB" id="A0A7G5BTJ1"/>
<keyword evidence="3" id="KW-1185">Reference proteome</keyword>
<gene>
    <name evidence="2" type="ORF">FPL14_02965</name>
</gene>
<protein>
    <submittedName>
        <fullName evidence="2">PHP domain-containing protein</fullName>
    </submittedName>
</protein>
<dbReference type="RefSeq" id="WP_182301629.1">
    <property type="nucleotide sequence ID" value="NZ_CP041969.1"/>
</dbReference>
<dbReference type="InterPro" id="IPR052018">
    <property type="entry name" value="PHP_domain"/>
</dbReference>
<dbReference type="InterPro" id="IPR004013">
    <property type="entry name" value="PHP_dom"/>
</dbReference>
<dbReference type="PANTHER" id="PTHR42924">
    <property type="entry name" value="EXONUCLEASE"/>
    <property type="match status" value="1"/>
</dbReference>